<organism evidence="2 3">
    <name type="scientific">Bauldia litoralis</name>
    <dbReference type="NCBI Taxonomy" id="665467"/>
    <lineage>
        <taxon>Bacteria</taxon>
        <taxon>Pseudomonadati</taxon>
        <taxon>Pseudomonadota</taxon>
        <taxon>Alphaproteobacteria</taxon>
        <taxon>Hyphomicrobiales</taxon>
        <taxon>Kaistiaceae</taxon>
        <taxon>Bauldia</taxon>
    </lineage>
</organism>
<dbReference type="Proteomes" id="UP000199071">
    <property type="component" value="Unassembled WGS sequence"/>
</dbReference>
<dbReference type="PANTHER" id="PTHR39189">
    <property type="entry name" value="UPF0173 METAL-DEPENDENT HYDROLASE YTKL"/>
    <property type="match status" value="1"/>
</dbReference>
<dbReference type="SUPFAM" id="SSF56281">
    <property type="entry name" value="Metallo-hydrolase/oxidoreductase"/>
    <property type="match status" value="1"/>
</dbReference>
<dbReference type="STRING" id="665467.SAMN02982931_01567"/>
<accession>A0A1G6BKN3</accession>
<feature type="chain" id="PRO_5011528618" evidence="1">
    <location>
        <begin position="25"/>
        <end position="272"/>
    </location>
</feature>
<protein>
    <submittedName>
        <fullName evidence="2">L-ascorbate metabolism protein UlaG, beta-lactamase superfamily</fullName>
    </submittedName>
</protein>
<dbReference type="Gene3D" id="3.60.15.10">
    <property type="entry name" value="Ribonuclease Z/Hydroxyacylglutathione hydrolase-like"/>
    <property type="match status" value="1"/>
</dbReference>
<evidence type="ECO:0000313" key="2">
    <source>
        <dbReference type="EMBL" id="SDB21169.1"/>
    </source>
</evidence>
<dbReference type="EMBL" id="FMXQ01000003">
    <property type="protein sequence ID" value="SDB21169.1"/>
    <property type="molecule type" value="Genomic_DNA"/>
</dbReference>
<dbReference type="Pfam" id="PF13483">
    <property type="entry name" value="Lactamase_B_3"/>
    <property type="match status" value="1"/>
</dbReference>
<dbReference type="AlphaFoldDB" id="A0A1G6BKN3"/>
<dbReference type="PANTHER" id="PTHR39189:SF1">
    <property type="entry name" value="UPF0173 METAL-DEPENDENT HYDROLASE YTKL"/>
    <property type="match status" value="1"/>
</dbReference>
<gene>
    <name evidence="2" type="ORF">SAMN02982931_01567</name>
</gene>
<name>A0A1G6BKN3_9HYPH</name>
<dbReference type="InterPro" id="IPR036866">
    <property type="entry name" value="RibonucZ/Hydroxyglut_hydro"/>
</dbReference>
<feature type="signal peptide" evidence="1">
    <location>
        <begin position="1"/>
        <end position="24"/>
    </location>
</feature>
<evidence type="ECO:0000256" key="1">
    <source>
        <dbReference type="SAM" id="SignalP"/>
    </source>
</evidence>
<proteinExistence type="predicted"/>
<dbReference type="RefSeq" id="WP_244521185.1">
    <property type="nucleotide sequence ID" value="NZ_FMXQ01000003.1"/>
</dbReference>
<reference evidence="2 3" key="1">
    <citation type="submission" date="2016-10" db="EMBL/GenBank/DDBJ databases">
        <authorList>
            <person name="de Groot N.N."/>
        </authorList>
    </citation>
    <scope>NUCLEOTIDE SEQUENCE [LARGE SCALE GENOMIC DNA]</scope>
    <source>
        <strain evidence="2 3">ATCC 35022</strain>
    </source>
</reference>
<evidence type="ECO:0000313" key="3">
    <source>
        <dbReference type="Proteomes" id="UP000199071"/>
    </source>
</evidence>
<keyword evidence="3" id="KW-1185">Reference proteome</keyword>
<sequence length="272" mass="29420">MVTLARSILLASAVIAGSAIQANAQVEPERCPRFIASNPQPIPAAFNVAALQDGEVRLTFLGHASFLIESPLGVTAVTDYSDTTFAPLVPDIVTMNYAHISHYALAPDPGIRFVLRGWGEDGQPAAHEITVDDVWIRNVTTNIRGGFGTSGTLQRDQNSIFVFEVSGLCIAHLGHLHHTLTPDHLNALGRIDVVLAPVDGGYTLNVDDMIHVLQQINAPLIIPMHFFGVSTLQMFVTRLGEHFEVETSPTPVVTLSRPTLPRQPTVLVLPGF</sequence>
<keyword evidence="1" id="KW-0732">Signal</keyword>